<protein>
    <submittedName>
        <fullName evidence="2">ABC-2 type transport system permease protein</fullName>
    </submittedName>
</protein>
<feature type="transmembrane region" description="Helical" evidence="1">
    <location>
        <begin position="21"/>
        <end position="42"/>
    </location>
</feature>
<sequence length="245" mass="25920">MKSILVYSKFEVLQAIRIPMVYVALLFMPTVGMILFVVPAVGDDPKTAALATASMCLFAVLTICSAQYGMAIAIGRVRPWGGYVRTLPGGPVPRIVSMLVLSAVLTVFACIPLVAVGAIATKATATPGGMLLGLFALLLAVVPFGLFMTAVGYSVNPLAIGPITSIAPVVLAFFGGFFTAPNEATGFMAHVAQFLPTRGPAELVWTALGGFTPSPISMVMFVVWIGVFAFWAYRAYRNDEGKRFA</sequence>
<organism evidence="2 3">
    <name type="scientific">Labedaea rhizosphaerae</name>
    <dbReference type="NCBI Taxonomy" id="598644"/>
    <lineage>
        <taxon>Bacteria</taxon>
        <taxon>Bacillati</taxon>
        <taxon>Actinomycetota</taxon>
        <taxon>Actinomycetes</taxon>
        <taxon>Pseudonocardiales</taxon>
        <taxon>Pseudonocardiaceae</taxon>
        <taxon>Labedaea</taxon>
    </lineage>
</organism>
<keyword evidence="1" id="KW-0812">Transmembrane</keyword>
<keyword evidence="1" id="KW-1133">Transmembrane helix</keyword>
<name>A0A4R6S2K2_LABRH</name>
<feature type="transmembrane region" description="Helical" evidence="1">
    <location>
        <begin position="158"/>
        <end position="178"/>
    </location>
</feature>
<feature type="transmembrane region" description="Helical" evidence="1">
    <location>
        <begin position="95"/>
        <end position="119"/>
    </location>
</feature>
<keyword evidence="3" id="KW-1185">Reference proteome</keyword>
<comment type="caution">
    <text evidence="2">The sequence shown here is derived from an EMBL/GenBank/DDBJ whole genome shotgun (WGS) entry which is preliminary data.</text>
</comment>
<evidence type="ECO:0000313" key="3">
    <source>
        <dbReference type="Proteomes" id="UP000295444"/>
    </source>
</evidence>
<dbReference type="EMBL" id="SNXZ01000007">
    <property type="protein sequence ID" value="TDP92885.1"/>
    <property type="molecule type" value="Genomic_DNA"/>
</dbReference>
<feature type="transmembrane region" description="Helical" evidence="1">
    <location>
        <begin position="215"/>
        <end position="233"/>
    </location>
</feature>
<keyword evidence="1" id="KW-0472">Membrane</keyword>
<feature type="transmembrane region" description="Helical" evidence="1">
    <location>
        <begin position="48"/>
        <end position="74"/>
    </location>
</feature>
<evidence type="ECO:0000256" key="1">
    <source>
        <dbReference type="SAM" id="Phobius"/>
    </source>
</evidence>
<dbReference type="AlphaFoldDB" id="A0A4R6S2K2"/>
<dbReference type="RefSeq" id="WP_133853232.1">
    <property type="nucleotide sequence ID" value="NZ_SNXZ01000007.1"/>
</dbReference>
<dbReference type="Proteomes" id="UP000295444">
    <property type="component" value="Unassembled WGS sequence"/>
</dbReference>
<feature type="transmembrane region" description="Helical" evidence="1">
    <location>
        <begin position="131"/>
        <end position="151"/>
    </location>
</feature>
<gene>
    <name evidence="2" type="ORF">EV186_107120</name>
</gene>
<proteinExistence type="predicted"/>
<reference evidence="2 3" key="1">
    <citation type="submission" date="2019-03" db="EMBL/GenBank/DDBJ databases">
        <title>Genomic Encyclopedia of Type Strains, Phase IV (KMG-IV): sequencing the most valuable type-strain genomes for metagenomic binning, comparative biology and taxonomic classification.</title>
        <authorList>
            <person name="Goeker M."/>
        </authorList>
    </citation>
    <scope>NUCLEOTIDE SEQUENCE [LARGE SCALE GENOMIC DNA]</scope>
    <source>
        <strain evidence="2 3">DSM 45361</strain>
    </source>
</reference>
<dbReference type="OrthoDB" id="3745966at2"/>
<evidence type="ECO:0000313" key="2">
    <source>
        <dbReference type="EMBL" id="TDP92885.1"/>
    </source>
</evidence>
<accession>A0A4R6S2K2</accession>